<dbReference type="GO" id="GO:0008270">
    <property type="term" value="F:zinc ion binding"/>
    <property type="evidence" value="ECO:0007669"/>
    <property type="project" value="InterPro"/>
</dbReference>
<dbReference type="CDD" id="cd12148">
    <property type="entry name" value="fungal_TF_MHR"/>
    <property type="match status" value="1"/>
</dbReference>
<feature type="compositionally biased region" description="Polar residues" evidence="3">
    <location>
        <begin position="701"/>
        <end position="721"/>
    </location>
</feature>
<dbReference type="GO" id="GO:0003677">
    <property type="term" value="F:DNA binding"/>
    <property type="evidence" value="ECO:0007669"/>
    <property type="project" value="InterPro"/>
</dbReference>
<dbReference type="PANTHER" id="PTHR31001">
    <property type="entry name" value="UNCHARACTERIZED TRANSCRIPTIONAL REGULATORY PROTEIN"/>
    <property type="match status" value="1"/>
</dbReference>
<accession>A0A166HJ32</accession>
<feature type="domain" description="Xylanolytic transcriptional activator regulatory" evidence="4">
    <location>
        <begin position="273"/>
        <end position="346"/>
    </location>
</feature>
<dbReference type="SMART" id="SM00906">
    <property type="entry name" value="Fungal_trans"/>
    <property type="match status" value="1"/>
</dbReference>
<gene>
    <name evidence="5" type="ORF">FIBSPDRAFT_1045848</name>
</gene>
<dbReference type="PANTHER" id="PTHR31001:SF56">
    <property type="entry name" value="ZN(2)-C6 FUNGAL-TYPE DOMAIN-CONTAINING PROTEIN"/>
    <property type="match status" value="1"/>
</dbReference>
<evidence type="ECO:0000259" key="4">
    <source>
        <dbReference type="SMART" id="SM00906"/>
    </source>
</evidence>
<name>A0A166HJ32_9AGAM</name>
<dbReference type="OrthoDB" id="424974at2759"/>
<feature type="compositionally biased region" description="Low complexity" evidence="3">
    <location>
        <begin position="675"/>
        <end position="692"/>
    </location>
</feature>
<dbReference type="AlphaFoldDB" id="A0A166HJ32"/>
<feature type="region of interest" description="Disordered" evidence="3">
    <location>
        <begin position="675"/>
        <end position="727"/>
    </location>
</feature>
<protein>
    <recommendedName>
        <fullName evidence="4">Xylanolytic transcriptional activator regulatory domain-containing protein</fullName>
    </recommendedName>
</protein>
<evidence type="ECO:0000256" key="2">
    <source>
        <dbReference type="ARBA" id="ARBA00023242"/>
    </source>
</evidence>
<dbReference type="EMBL" id="KV417568">
    <property type="protein sequence ID" value="KZP18911.1"/>
    <property type="molecule type" value="Genomic_DNA"/>
</dbReference>
<keyword evidence="2" id="KW-0539">Nucleus</keyword>
<proteinExistence type="predicted"/>
<sequence>MNQRIRQLEDALASLQASVSLDPHPLLRDDLLSIKSGPEIRQGEDVQSFEDSLAGTMDAFGTLEIGDGGESRYFGSSGGSETLLMAHADSATEPSEKQSEPPKMTYVLNRLASMFPMGNGCTTDPQEYEDVIDMMLDSLPPTSRAWSLLEAYMEHASWSFQPIKKEHLMEDFLTPIYNAKKEREDKDDFAATARTQISPHKLAVLFVVLAIGANLDFTLHPNNEEAEIYYHHARAALTHGSVLDSPLMETIVALLLMAQYRGTANEHPSRDSSWALIGLASKLAQSLGMHRDPGRWNMDEKTANKRRRLFWELCSIDMFISITMGRPPSVELSYVDCAFPHDKTEPEAQYWNWKHHFVKEVFGPVIKATLAAETPSYKTILELDRKIREKPFPPAFTAGNPDNDMSAETYLQSALLSQFRTLTVSYLHKSFFAQALLDHPENPLLSRYAPSFLAASNCASDIIRESVMNLEIMPRWWTTWTHLFSAAMVVGSIVTSAPSSNMASKAYLELGIAVDLLVKGADRTPRARGAMEILVRLQEKASALFKQSHGESHMRSLNPASKMTLSNKPGATADELAIFGGQTRVLFTKMHVQRPPLNSGGTSDASLTRPATGANPSSTSQESVSASDLESSFKLSLSSTSHSGSSAGREDMNTSLQGVHPALMEYIYTLPSNSTAFSSGSTSTGHPESSSSPHRHLWEQPTRSATGTTGPSQSHLATSSEPPIPDFFHQEPLAEYSARMYQGQTQDDRTYDTSLFGPLEHFYQ</sequence>
<evidence type="ECO:0000313" key="5">
    <source>
        <dbReference type="EMBL" id="KZP18911.1"/>
    </source>
</evidence>
<comment type="subcellular location">
    <subcellularLocation>
        <location evidence="1">Nucleus</location>
    </subcellularLocation>
</comment>
<evidence type="ECO:0000256" key="1">
    <source>
        <dbReference type="ARBA" id="ARBA00004123"/>
    </source>
</evidence>
<evidence type="ECO:0000313" key="6">
    <source>
        <dbReference type="Proteomes" id="UP000076532"/>
    </source>
</evidence>
<evidence type="ECO:0000256" key="3">
    <source>
        <dbReference type="SAM" id="MobiDB-lite"/>
    </source>
</evidence>
<dbReference type="InterPro" id="IPR007219">
    <property type="entry name" value="XnlR_reg_dom"/>
</dbReference>
<feature type="compositionally biased region" description="Polar residues" evidence="3">
    <location>
        <begin position="614"/>
        <end position="626"/>
    </location>
</feature>
<keyword evidence="6" id="KW-1185">Reference proteome</keyword>
<dbReference type="STRING" id="436010.A0A166HJ32"/>
<reference evidence="5 6" key="1">
    <citation type="journal article" date="2016" name="Mol. Biol. Evol.">
        <title>Comparative Genomics of Early-Diverging Mushroom-Forming Fungi Provides Insights into the Origins of Lignocellulose Decay Capabilities.</title>
        <authorList>
            <person name="Nagy L.G."/>
            <person name="Riley R."/>
            <person name="Tritt A."/>
            <person name="Adam C."/>
            <person name="Daum C."/>
            <person name="Floudas D."/>
            <person name="Sun H."/>
            <person name="Yadav J.S."/>
            <person name="Pangilinan J."/>
            <person name="Larsson K.H."/>
            <person name="Matsuura K."/>
            <person name="Barry K."/>
            <person name="Labutti K."/>
            <person name="Kuo R."/>
            <person name="Ohm R.A."/>
            <person name="Bhattacharya S.S."/>
            <person name="Shirouzu T."/>
            <person name="Yoshinaga Y."/>
            <person name="Martin F.M."/>
            <person name="Grigoriev I.V."/>
            <person name="Hibbett D.S."/>
        </authorList>
    </citation>
    <scope>NUCLEOTIDE SEQUENCE [LARGE SCALE GENOMIC DNA]</scope>
    <source>
        <strain evidence="5 6">CBS 109695</strain>
    </source>
</reference>
<feature type="region of interest" description="Disordered" evidence="3">
    <location>
        <begin position="593"/>
        <end position="627"/>
    </location>
</feature>
<organism evidence="5 6">
    <name type="scientific">Athelia psychrophila</name>
    <dbReference type="NCBI Taxonomy" id="1759441"/>
    <lineage>
        <taxon>Eukaryota</taxon>
        <taxon>Fungi</taxon>
        <taxon>Dikarya</taxon>
        <taxon>Basidiomycota</taxon>
        <taxon>Agaricomycotina</taxon>
        <taxon>Agaricomycetes</taxon>
        <taxon>Agaricomycetidae</taxon>
        <taxon>Atheliales</taxon>
        <taxon>Atheliaceae</taxon>
        <taxon>Athelia</taxon>
    </lineage>
</organism>
<dbReference type="Pfam" id="PF04082">
    <property type="entry name" value="Fungal_trans"/>
    <property type="match status" value="1"/>
</dbReference>
<dbReference type="GO" id="GO:0005634">
    <property type="term" value="C:nucleus"/>
    <property type="evidence" value="ECO:0007669"/>
    <property type="project" value="UniProtKB-SubCell"/>
</dbReference>
<dbReference type="InterPro" id="IPR050613">
    <property type="entry name" value="Sec_Metabolite_Reg"/>
</dbReference>
<dbReference type="GO" id="GO:0006351">
    <property type="term" value="P:DNA-templated transcription"/>
    <property type="evidence" value="ECO:0007669"/>
    <property type="project" value="InterPro"/>
</dbReference>
<dbReference type="Proteomes" id="UP000076532">
    <property type="component" value="Unassembled WGS sequence"/>
</dbReference>